<evidence type="ECO:0000313" key="2">
    <source>
        <dbReference type="Proteomes" id="UP001230504"/>
    </source>
</evidence>
<keyword evidence="2" id="KW-1185">Reference proteome</keyword>
<proteinExistence type="predicted"/>
<gene>
    <name evidence="1" type="ORF">LY79DRAFT_165078</name>
</gene>
<dbReference type="AlphaFoldDB" id="A0AAD8Q164"/>
<sequence length="119" mass="13053">MGDESCVHEWGICYDSTPLLFCRHAILVHLLIQIKPLQARSARGLRSVRLRPISTSAGVVRGEAAKASWKSPRTRPALYLANKAPARRTRIPSVLAPETRPPSVGVGAMDTRERAVVCQ</sequence>
<accession>A0AAD8Q164</accession>
<dbReference type="EMBL" id="JAHLJV010000022">
    <property type="protein sequence ID" value="KAK1593962.1"/>
    <property type="molecule type" value="Genomic_DNA"/>
</dbReference>
<protein>
    <submittedName>
        <fullName evidence="1">Uncharacterized protein</fullName>
    </submittedName>
</protein>
<evidence type="ECO:0000313" key="1">
    <source>
        <dbReference type="EMBL" id="KAK1593962.1"/>
    </source>
</evidence>
<comment type="caution">
    <text evidence="1">The sequence shown here is derived from an EMBL/GenBank/DDBJ whole genome shotgun (WGS) entry which is preliminary data.</text>
</comment>
<dbReference type="RefSeq" id="XP_060415209.1">
    <property type="nucleotide sequence ID" value="XM_060551175.1"/>
</dbReference>
<reference evidence="1" key="1">
    <citation type="submission" date="2021-06" db="EMBL/GenBank/DDBJ databases">
        <title>Comparative genomics, transcriptomics and evolutionary studies reveal genomic signatures of adaptation to plant cell wall in hemibiotrophic fungi.</title>
        <authorList>
            <consortium name="DOE Joint Genome Institute"/>
            <person name="Baroncelli R."/>
            <person name="Diaz J.F."/>
            <person name="Benocci T."/>
            <person name="Peng M."/>
            <person name="Battaglia E."/>
            <person name="Haridas S."/>
            <person name="Andreopoulos W."/>
            <person name="Labutti K."/>
            <person name="Pangilinan J."/>
            <person name="Floch G.L."/>
            <person name="Makela M.R."/>
            <person name="Henrissat B."/>
            <person name="Grigoriev I.V."/>
            <person name="Crouch J.A."/>
            <person name="De Vries R.P."/>
            <person name="Sukno S.A."/>
            <person name="Thon M.R."/>
        </authorList>
    </citation>
    <scope>NUCLEOTIDE SEQUENCE</scope>
    <source>
        <strain evidence="1">CBS 125086</strain>
    </source>
</reference>
<dbReference type="GeneID" id="85435415"/>
<organism evidence="1 2">
    <name type="scientific">Colletotrichum navitas</name>
    <dbReference type="NCBI Taxonomy" id="681940"/>
    <lineage>
        <taxon>Eukaryota</taxon>
        <taxon>Fungi</taxon>
        <taxon>Dikarya</taxon>
        <taxon>Ascomycota</taxon>
        <taxon>Pezizomycotina</taxon>
        <taxon>Sordariomycetes</taxon>
        <taxon>Hypocreomycetidae</taxon>
        <taxon>Glomerellales</taxon>
        <taxon>Glomerellaceae</taxon>
        <taxon>Colletotrichum</taxon>
        <taxon>Colletotrichum graminicola species complex</taxon>
    </lineage>
</organism>
<name>A0AAD8Q164_9PEZI</name>
<dbReference type="Proteomes" id="UP001230504">
    <property type="component" value="Unassembled WGS sequence"/>
</dbReference>